<reference evidence="2" key="2">
    <citation type="submission" date="2015-01" db="EMBL/GenBank/DDBJ databases">
        <title>Evolutionary Origins and Diversification of the Mycorrhizal Mutualists.</title>
        <authorList>
            <consortium name="DOE Joint Genome Institute"/>
            <consortium name="Mycorrhizal Genomics Consortium"/>
            <person name="Kohler A."/>
            <person name="Kuo A."/>
            <person name="Nagy L.G."/>
            <person name="Floudas D."/>
            <person name="Copeland A."/>
            <person name="Barry K.W."/>
            <person name="Cichocki N."/>
            <person name="Veneault-Fourrey C."/>
            <person name="LaButti K."/>
            <person name="Lindquist E.A."/>
            <person name="Lipzen A."/>
            <person name="Lundell T."/>
            <person name="Morin E."/>
            <person name="Murat C."/>
            <person name="Riley R."/>
            <person name="Ohm R."/>
            <person name="Sun H."/>
            <person name="Tunlid A."/>
            <person name="Henrissat B."/>
            <person name="Grigoriev I.V."/>
            <person name="Hibbett D.S."/>
            <person name="Martin F."/>
        </authorList>
    </citation>
    <scope>NUCLEOTIDE SEQUENCE [LARGE SCALE GENOMIC DNA]</scope>
    <source>
        <strain evidence="2">ATCC 200175</strain>
    </source>
</reference>
<feature type="non-terminal residue" evidence="1">
    <location>
        <position position="446"/>
    </location>
</feature>
<dbReference type="Proteomes" id="UP000053647">
    <property type="component" value="Unassembled WGS sequence"/>
</dbReference>
<feature type="non-terminal residue" evidence="1">
    <location>
        <position position="1"/>
    </location>
</feature>
<keyword evidence="2" id="KW-1185">Reference proteome</keyword>
<name>A0A0C9T0Q4_PAXIN</name>
<protein>
    <submittedName>
        <fullName evidence="1">Uncharacterized protein</fullName>
    </submittedName>
</protein>
<evidence type="ECO:0000313" key="2">
    <source>
        <dbReference type="Proteomes" id="UP000053647"/>
    </source>
</evidence>
<sequence>LIMAIASCEYPRVSQLIGVALRQGASWQAIIMMIQGAVEKLSHSRGYTTKDFELARLVKAIGGPKLHYALHHALGIPSVSATGRHFENRQLKASTGTVKAAEINENITTFFGKLPPRPRCGHSLMMDEIAINEEAYYEKSSNSIGGLCRDHAGLIDIKLTDYETIANASQAVHGESPVCHYGKEATVAAIAAFSPENYAPLSILVLPTCKSEKADRAETLLQRILECWRTHPDGEAKFGPVWCFSTDGDSTRRVACHALFMKYDLDPSSELYEKLSRLAGLNLKFGAHLITMDFDPKHLVKRFATLLCSPQGMVICNIIITREMLAQYLLQLQVLSPTEVEDILSQGDAQNVPRAVKLLRSITMLKILDPRSAGYNPTQGTVYAVLRVLATLCEALIEPFFNPTMSLKEQIRSLSKFAHLSFALYQQHATSFMPGQLYGDTQAMIK</sequence>
<dbReference type="EMBL" id="KN821291">
    <property type="protein sequence ID" value="KIJ05053.1"/>
    <property type="molecule type" value="Genomic_DNA"/>
</dbReference>
<evidence type="ECO:0000313" key="1">
    <source>
        <dbReference type="EMBL" id="KIJ05053.1"/>
    </source>
</evidence>
<proteinExistence type="predicted"/>
<dbReference type="OrthoDB" id="2691851at2759"/>
<reference evidence="1 2" key="1">
    <citation type="submission" date="2014-06" db="EMBL/GenBank/DDBJ databases">
        <authorList>
            <consortium name="DOE Joint Genome Institute"/>
            <person name="Kuo A."/>
            <person name="Kohler A."/>
            <person name="Nagy L.G."/>
            <person name="Floudas D."/>
            <person name="Copeland A."/>
            <person name="Barry K.W."/>
            <person name="Cichocki N."/>
            <person name="Veneault-Fourrey C."/>
            <person name="LaButti K."/>
            <person name="Lindquist E.A."/>
            <person name="Lipzen A."/>
            <person name="Lundell T."/>
            <person name="Morin E."/>
            <person name="Murat C."/>
            <person name="Sun H."/>
            <person name="Tunlid A."/>
            <person name="Henrissat B."/>
            <person name="Grigoriev I.V."/>
            <person name="Hibbett D.S."/>
            <person name="Martin F."/>
            <person name="Nordberg H.P."/>
            <person name="Cantor M.N."/>
            <person name="Hua S.X."/>
        </authorList>
    </citation>
    <scope>NUCLEOTIDE SEQUENCE [LARGE SCALE GENOMIC DNA]</scope>
    <source>
        <strain evidence="1 2">ATCC 200175</strain>
    </source>
</reference>
<gene>
    <name evidence="1" type="ORF">PAXINDRAFT_44305</name>
</gene>
<dbReference type="HOGENOM" id="CLU_017008_1_0_1"/>
<dbReference type="AlphaFoldDB" id="A0A0C9T0Q4"/>
<accession>A0A0C9T0Q4</accession>
<organism evidence="1 2">
    <name type="scientific">Paxillus involutus ATCC 200175</name>
    <dbReference type="NCBI Taxonomy" id="664439"/>
    <lineage>
        <taxon>Eukaryota</taxon>
        <taxon>Fungi</taxon>
        <taxon>Dikarya</taxon>
        <taxon>Basidiomycota</taxon>
        <taxon>Agaricomycotina</taxon>
        <taxon>Agaricomycetes</taxon>
        <taxon>Agaricomycetidae</taxon>
        <taxon>Boletales</taxon>
        <taxon>Paxilineae</taxon>
        <taxon>Paxillaceae</taxon>
        <taxon>Paxillus</taxon>
    </lineage>
</organism>